<name>A0A498PMQ8_9MYCO</name>
<dbReference type="AlphaFoldDB" id="A0A498PMQ8"/>
<reference evidence="1 2" key="1">
    <citation type="submission" date="2018-09" db="EMBL/GenBank/DDBJ databases">
        <authorList>
            <person name="Tagini F."/>
        </authorList>
    </citation>
    <scope>NUCLEOTIDE SEQUENCE [LARGE SCALE GENOMIC DNA]</scope>
    <source>
        <strain evidence="1 2">MK13</strain>
    </source>
</reference>
<gene>
    <name evidence="1" type="ORF">LAUMK13_00432</name>
</gene>
<proteinExistence type="predicted"/>
<sequence>MIDVTYGQLFCDVEMSCANVFFVVGEMAE</sequence>
<evidence type="ECO:0000313" key="1">
    <source>
        <dbReference type="EMBL" id="VBA34216.1"/>
    </source>
</evidence>
<evidence type="ECO:0000313" key="2">
    <source>
        <dbReference type="Proteomes" id="UP000267289"/>
    </source>
</evidence>
<dbReference type="Proteomes" id="UP000267289">
    <property type="component" value="Unassembled WGS sequence"/>
</dbReference>
<accession>A0A498PMQ8</accession>
<protein>
    <submittedName>
        <fullName evidence="1">Uncharacterized protein</fullName>
    </submittedName>
</protein>
<dbReference type="EMBL" id="UPHQ01000021">
    <property type="protein sequence ID" value="VBA34216.1"/>
    <property type="molecule type" value="Genomic_DNA"/>
</dbReference>
<keyword evidence="2" id="KW-1185">Reference proteome</keyword>
<organism evidence="1 2">
    <name type="scientific">Mycobacterium innocens</name>
    <dbReference type="NCBI Taxonomy" id="2341083"/>
    <lineage>
        <taxon>Bacteria</taxon>
        <taxon>Bacillati</taxon>
        <taxon>Actinomycetota</taxon>
        <taxon>Actinomycetes</taxon>
        <taxon>Mycobacteriales</taxon>
        <taxon>Mycobacteriaceae</taxon>
        <taxon>Mycobacterium</taxon>
    </lineage>
</organism>